<sequence>MKLITAFKIHLDKNRVFGLDVLRFFAITFVVLSHALIYLPKDVARILTYFIFDGVTIFFVLSGFLIGGILIKILEKGAFTFNKLLDFWKRRWFRTLPAYFLVLFLLLALNKVFNENFVFDSSIIKYFLFLQNFKTVHPNFFPEAWSLSVEEWFYLLSAIIIFSLINLFKFNSKNAVLVTIISIILFTTFFRAYRLLYNINVTDINIWDSYYRKQVITRLDSLMYGVLAAYIKFYAKNFFEKYKKVFFISGIILAVIHQFFIMNYGPNTFFGATLSFSMISIYAMLLLPFLDSIRSAPKIILNPITYVSLTSYSMYLINYSLVQEWIIGKVDFLHSPQLLNTGITFCIYLCLVMMISILMYKYFEVPTTKLRDKLVKVKPQNVMIR</sequence>
<feature type="transmembrane region" description="Helical" evidence="1">
    <location>
        <begin position="152"/>
        <end position="168"/>
    </location>
</feature>
<reference evidence="3 4" key="1">
    <citation type="submission" date="2018-04" db="EMBL/GenBank/DDBJ databases">
        <title>Chryseobacterium oncorhynchi 701B-08T from rainbow trout, and Chryseobacterium viscerum 687B-08T from diseased fish.</title>
        <authorList>
            <person name="Jeong J.-J."/>
            <person name="Lee Y.J."/>
            <person name="Pathiraja D."/>
            <person name="Park B."/>
            <person name="Choi I.-G."/>
            <person name="Kim K.D."/>
        </authorList>
    </citation>
    <scope>NUCLEOTIDE SEQUENCE [LARGE SCALE GENOMIC DNA]</scope>
    <source>
        <strain evidence="3 4">687B-08</strain>
    </source>
</reference>
<dbReference type="PANTHER" id="PTHR23028:SF53">
    <property type="entry name" value="ACYL_TRANSF_3 DOMAIN-CONTAINING PROTEIN"/>
    <property type="match status" value="1"/>
</dbReference>
<dbReference type="Pfam" id="PF01757">
    <property type="entry name" value="Acyl_transf_3"/>
    <property type="match status" value="1"/>
</dbReference>
<dbReference type="Proteomes" id="UP000236413">
    <property type="component" value="Unassembled WGS sequence"/>
</dbReference>
<organism evidence="3 4">
    <name type="scientific">Chryseobacterium viscerum</name>
    <dbReference type="NCBI Taxonomy" id="1037377"/>
    <lineage>
        <taxon>Bacteria</taxon>
        <taxon>Pseudomonadati</taxon>
        <taxon>Bacteroidota</taxon>
        <taxon>Flavobacteriia</taxon>
        <taxon>Flavobacteriales</taxon>
        <taxon>Weeksellaceae</taxon>
        <taxon>Chryseobacterium group</taxon>
        <taxon>Chryseobacterium</taxon>
    </lineage>
</organism>
<evidence type="ECO:0000256" key="1">
    <source>
        <dbReference type="SAM" id="Phobius"/>
    </source>
</evidence>
<dbReference type="InterPro" id="IPR002656">
    <property type="entry name" value="Acyl_transf_3_dom"/>
</dbReference>
<keyword evidence="1" id="KW-0812">Transmembrane</keyword>
<dbReference type="GO" id="GO:0016020">
    <property type="term" value="C:membrane"/>
    <property type="evidence" value="ECO:0007669"/>
    <property type="project" value="TreeGrafter"/>
</dbReference>
<keyword evidence="1" id="KW-0472">Membrane</keyword>
<feature type="transmembrane region" description="Helical" evidence="1">
    <location>
        <begin position="92"/>
        <end position="109"/>
    </location>
</feature>
<feature type="transmembrane region" description="Helical" evidence="1">
    <location>
        <begin position="245"/>
        <end position="262"/>
    </location>
</feature>
<keyword evidence="1" id="KW-1133">Transmembrane helix</keyword>
<feature type="domain" description="Acyltransferase 3" evidence="2">
    <location>
        <begin position="18"/>
        <end position="360"/>
    </location>
</feature>
<proteinExistence type="predicted"/>
<gene>
    <name evidence="3" type="ORF">C1634_006460</name>
</gene>
<dbReference type="RefSeq" id="WP_109738074.1">
    <property type="nucleotide sequence ID" value="NZ_PPEG02000002.1"/>
</dbReference>
<accession>A0A316WRZ8</accession>
<feature type="transmembrane region" description="Helical" evidence="1">
    <location>
        <begin position="268"/>
        <end position="287"/>
    </location>
</feature>
<feature type="transmembrane region" description="Helical" evidence="1">
    <location>
        <begin position="299"/>
        <end position="322"/>
    </location>
</feature>
<dbReference type="EMBL" id="PPEG02000002">
    <property type="protein sequence ID" value="PWN64234.1"/>
    <property type="molecule type" value="Genomic_DNA"/>
</dbReference>
<protein>
    <recommendedName>
        <fullName evidence="2">Acyltransferase 3 domain-containing protein</fullName>
    </recommendedName>
</protein>
<feature type="transmembrane region" description="Helical" evidence="1">
    <location>
        <begin position="46"/>
        <end position="71"/>
    </location>
</feature>
<evidence type="ECO:0000313" key="4">
    <source>
        <dbReference type="Proteomes" id="UP000236413"/>
    </source>
</evidence>
<feature type="transmembrane region" description="Helical" evidence="1">
    <location>
        <begin position="175"/>
        <end position="195"/>
    </location>
</feature>
<dbReference type="InterPro" id="IPR050879">
    <property type="entry name" value="Acyltransferase_3"/>
</dbReference>
<dbReference type="GO" id="GO:0000271">
    <property type="term" value="P:polysaccharide biosynthetic process"/>
    <property type="evidence" value="ECO:0007669"/>
    <property type="project" value="TreeGrafter"/>
</dbReference>
<dbReference type="PANTHER" id="PTHR23028">
    <property type="entry name" value="ACETYLTRANSFERASE"/>
    <property type="match status" value="1"/>
</dbReference>
<feature type="transmembrane region" description="Helical" evidence="1">
    <location>
        <begin position="21"/>
        <end position="40"/>
    </location>
</feature>
<feature type="transmembrane region" description="Helical" evidence="1">
    <location>
        <begin position="215"/>
        <end position="233"/>
    </location>
</feature>
<name>A0A316WRZ8_9FLAO</name>
<feature type="transmembrane region" description="Helical" evidence="1">
    <location>
        <begin position="342"/>
        <end position="363"/>
    </location>
</feature>
<comment type="caution">
    <text evidence="3">The sequence shown here is derived from an EMBL/GenBank/DDBJ whole genome shotgun (WGS) entry which is preliminary data.</text>
</comment>
<evidence type="ECO:0000313" key="3">
    <source>
        <dbReference type="EMBL" id="PWN64234.1"/>
    </source>
</evidence>
<dbReference type="AlphaFoldDB" id="A0A316WRZ8"/>
<evidence type="ECO:0000259" key="2">
    <source>
        <dbReference type="Pfam" id="PF01757"/>
    </source>
</evidence>
<dbReference type="GO" id="GO:0016747">
    <property type="term" value="F:acyltransferase activity, transferring groups other than amino-acyl groups"/>
    <property type="evidence" value="ECO:0007669"/>
    <property type="project" value="InterPro"/>
</dbReference>